<sequence length="347" mass="38183">MDGLASSSLRNTSSLYKNVIDDVIRNVKEAFNDEGVDEAIIKELKELWEQKLTATKAIEPDEKVRSRNQNMNVMTNFSFDMGYQNAIGINQRATNYQHGTPMAARNVGAVIQSSNFVQRMPAVRFMDGLPVVLGGANRPSTSTTHQSAFTLPVSISAATQNSPTTTIVGRQQPQQQIRYLILPQISASTAASNVIVSSSGGATVARPQVAVRDNSGQPQQHLTLQTSTTNTKSNTNNIVQLDGPPDANISDDDDEDFDNIEEDAADDVDEDEENANFVEDVEPLNSDDDDLINENADELFEADDIIVCQYENIVRTRSKWKLLLKDGIMNLNGKDYVFNKASGETEF</sequence>
<dbReference type="SMART" id="SM01371">
    <property type="entry name" value="TFIIA"/>
    <property type="match status" value="1"/>
</dbReference>
<protein>
    <submittedName>
        <fullName evidence="7">Transcription initiation factor IIA subunit 1</fullName>
    </submittedName>
</protein>
<dbReference type="FunFam" id="1.10.287.100:FF:000001">
    <property type="entry name" value="Transcription initiation factor IIA subunit"/>
    <property type="match status" value="1"/>
</dbReference>
<keyword evidence="3" id="KW-0804">Transcription</keyword>
<accession>A0A915IVE1</accession>
<keyword evidence="4" id="KW-0539">Nucleus</keyword>
<dbReference type="AlphaFoldDB" id="A0A915IVE1"/>
<dbReference type="WBParaSite" id="nRc.2.0.1.t18169-RA">
    <property type="protein sequence ID" value="nRc.2.0.1.t18169-RA"/>
    <property type="gene ID" value="nRc.2.0.1.g18169"/>
</dbReference>
<dbReference type="SUPFAM" id="SSF50784">
    <property type="entry name" value="Transcription factor IIA (TFIIA), beta-barrel domain"/>
    <property type="match status" value="1"/>
</dbReference>
<dbReference type="Gene3D" id="2.30.18.10">
    <property type="entry name" value="Transcription factor IIA (TFIIA), beta-barrel domain"/>
    <property type="match status" value="1"/>
</dbReference>
<dbReference type="PANTHER" id="PTHR12694:SF8">
    <property type="entry name" value="TRANSCRIPTION INITIATION FACTOR IIA SUBUNIT 1"/>
    <property type="match status" value="1"/>
</dbReference>
<proteinExistence type="inferred from homology"/>
<dbReference type="InterPro" id="IPR004855">
    <property type="entry name" value="TFIIA_asu/bsu"/>
</dbReference>
<dbReference type="Gene3D" id="1.10.287.100">
    <property type="match status" value="1"/>
</dbReference>
<evidence type="ECO:0000256" key="5">
    <source>
        <dbReference type="SAM" id="MobiDB-lite"/>
    </source>
</evidence>
<dbReference type="PANTHER" id="PTHR12694">
    <property type="entry name" value="TRANSCRIPTION INITIATION FACTOR IIA SUBUNIT 1"/>
    <property type="match status" value="1"/>
</dbReference>
<evidence type="ECO:0000256" key="2">
    <source>
        <dbReference type="ARBA" id="ARBA00010059"/>
    </source>
</evidence>
<dbReference type="CDD" id="cd07976">
    <property type="entry name" value="TFIIA_alpha_beta_like"/>
    <property type="match status" value="2"/>
</dbReference>
<evidence type="ECO:0000256" key="1">
    <source>
        <dbReference type="ARBA" id="ARBA00004123"/>
    </source>
</evidence>
<dbReference type="SUPFAM" id="SSF47396">
    <property type="entry name" value="Transcription factor IIA (TFIIA), alpha-helical domain"/>
    <property type="match status" value="1"/>
</dbReference>
<keyword evidence="6" id="KW-1185">Reference proteome</keyword>
<feature type="region of interest" description="Disordered" evidence="5">
    <location>
        <begin position="228"/>
        <end position="255"/>
    </location>
</feature>
<dbReference type="GO" id="GO:0005672">
    <property type="term" value="C:transcription factor TFIIA complex"/>
    <property type="evidence" value="ECO:0007669"/>
    <property type="project" value="InterPro"/>
</dbReference>
<evidence type="ECO:0000256" key="3">
    <source>
        <dbReference type="ARBA" id="ARBA00023163"/>
    </source>
</evidence>
<evidence type="ECO:0000313" key="7">
    <source>
        <dbReference type="WBParaSite" id="nRc.2.0.1.t18169-RA"/>
    </source>
</evidence>
<dbReference type="Proteomes" id="UP000887565">
    <property type="component" value="Unplaced"/>
</dbReference>
<dbReference type="InterPro" id="IPR009088">
    <property type="entry name" value="TFIIA_b-brl"/>
</dbReference>
<dbReference type="GO" id="GO:0006367">
    <property type="term" value="P:transcription initiation at RNA polymerase II promoter"/>
    <property type="evidence" value="ECO:0007669"/>
    <property type="project" value="InterPro"/>
</dbReference>
<comment type="similarity">
    <text evidence="2">Belongs to the TFIIA subunit 1 family.</text>
</comment>
<feature type="compositionally biased region" description="Low complexity" evidence="5">
    <location>
        <begin position="228"/>
        <end position="237"/>
    </location>
</feature>
<evidence type="ECO:0000256" key="4">
    <source>
        <dbReference type="ARBA" id="ARBA00023242"/>
    </source>
</evidence>
<name>A0A915IVE1_ROMCU</name>
<comment type="subcellular location">
    <subcellularLocation>
        <location evidence="1">Nucleus</location>
    </subcellularLocation>
</comment>
<evidence type="ECO:0000313" key="6">
    <source>
        <dbReference type="Proteomes" id="UP000887565"/>
    </source>
</evidence>
<dbReference type="Pfam" id="PF03153">
    <property type="entry name" value="TFIIA"/>
    <property type="match status" value="1"/>
</dbReference>
<organism evidence="6 7">
    <name type="scientific">Romanomermis culicivorax</name>
    <name type="common">Nematode worm</name>
    <dbReference type="NCBI Taxonomy" id="13658"/>
    <lineage>
        <taxon>Eukaryota</taxon>
        <taxon>Metazoa</taxon>
        <taxon>Ecdysozoa</taxon>
        <taxon>Nematoda</taxon>
        <taxon>Enoplea</taxon>
        <taxon>Dorylaimia</taxon>
        <taxon>Mermithida</taxon>
        <taxon>Mermithoidea</taxon>
        <taxon>Mermithidae</taxon>
        <taxon>Romanomermis</taxon>
    </lineage>
</organism>
<reference evidence="7" key="1">
    <citation type="submission" date="2022-11" db="UniProtKB">
        <authorList>
            <consortium name="WormBaseParasite"/>
        </authorList>
    </citation>
    <scope>IDENTIFICATION</scope>
</reference>
<dbReference type="OMA" id="QKCTGEA"/>